<keyword evidence="3" id="KW-1185">Reference proteome</keyword>
<feature type="transmembrane region" description="Helical" evidence="1">
    <location>
        <begin position="86"/>
        <end position="106"/>
    </location>
</feature>
<keyword evidence="1" id="KW-0812">Transmembrane</keyword>
<accession>A0ABZ1YTJ9</accession>
<gene>
    <name evidence="2" type="ORF">OG563_41960</name>
</gene>
<evidence type="ECO:0000313" key="2">
    <source>
        <dbReference type="EMBL" id="WUV45595.1"/>
    </source>
</evidence>
<protein>
    <submittedName>
        <fullName evidence="2">DUF4383 domain-containing protein</fullName>
    </submittedName>
</protein>
<dbReference type="RefSeq" id="WP_327098803.1">
    <property type="nucleotide sequence ID" value="NZ_CP109149.1"/>
</dbReference>
<sequence>MSEQSVVERRIDWTRWSFLQWAVLVIGVVHIVWAIAGWIAEPSFELGEHAPATPVLGMDYNGWHAVAGLLLFGPALIVATRKSWSAWYCVLAGVGGGFAVGVWALFSHHVLIFSFPSHITDAIEHMVTGATLLAIVAVQVVRDGGVRPVFGLSGQ</sequence>
<dbReference type="Proteomes" id="UP001432062">
    <property type="component" value="Chromosome"/>
</dbReference>
<evidence type="ECO:0000313" key="3">
    <source>
        <dbReference type="Proteomes" id="UP001432062"/>
    </source>
</evidence>
<reference evidence="2" key="1">
    <citation type="submission" date="2022-10" db="EMBL/GenBank/DDBJ databases">
        <title>The complete genomes of actinobacterial strains from the NBC collection.</title>
        <authorList>
            <person name="Joergensen T.S."/>
            <person name="Alvarez Arevalo M."/>
            <person name="Sterndorff E.B."/>
            <person name="Faurdal D."/>
            <person name="Vuksanovic O."/>
            <person name="Mourched A.-S."/>
            <person name="Charusanti P."/>
            <person name="Shaw S."/>
            <person name="Blin K."/>
            <person name="Weber T."/>
        </authorList>
    </citation>
    <scope>NUCLEOTIDE SEQUENCE</scope>
    <source>
        <strain evidence="2">NBC_01482</strain>
    </source>
</reference>
<name>A0ABZ1YTJ9_9NOCA</name>
<proteinExistence type="predicted"/>
<feature type="transmembrane region" description="Helical" evidence="1">
    <location>
        <begin position="21"/>
        <end position="40"/>
    </location>
</feature>
<organism evidence="2 3">
    <name type="scientific">Nocardia vinacea</name>
    <dbReference type="NCBI Taxonomy" id="96468"/>
    <lineage>
        <taxon>Bacteria</taxon>
        <taxon>Bacillati</taxon>
        <taxon>Actinomycetota</taxon>
        <taxon>Actinomycetes</taxon>
        <taxon>Mycobacteriales</taxon>
        <taxon>Nocardiaceae</taxon>
        <taxon>Nocardia</taxon>
    </lineage>
</organism>
<dbReference type="Pfam" id="PF14325">
    <property type="entry name" value="DUF4383"/>
    <property type="match status" value="1"/>
</dbReference>
<keyword evidence="1" id="KW-1133">Transmembrane helix</keyword>
<feature type="transmembrane region" description="Helical" evidence="1">
    <location>
        <begin position="60"/>
        <end position="79"/>
    </location>
</feature>
<keyword evidence="1" id="KW-0472">Membrane</keyword>
<evidence type="ECO:0000256" key="1">
    <source>
        <dbReference type="SAM" id="Phobius"/>
    </source>
</evidence>
<dbReference type="EMBL" id="CP109441">
    <property type="protein sequence ID" value="WUV45595.1"/>
    <property type="molecule type" value="Genomic_DNA"/>
</dbReference>